<organism evidence="2 3">
    <name type="scientific">Propionicimonas paludicola</name>
    <dbReference type="NCBI Taxonomy" id="185243"/>
    <lineage>
        <taxon>Bacteria</taxon>
        <taxon>Bacillati</taxon>
        <taxon>Actinomycetota</taxon>
        <taxon>Actinomycetes</taxon>
        <taxon>Propionibacteriales</taxon>
        <taxon>Nocardioidaceae</taxon>
        <taxon>Propionicimonas</taxon>
    </lineage>
</organism>
<dbReference type="InterPro" id="IPR009061">
    <property type="entry name" value="DNA-bd_dom_put_sf"/>
</dbReference>
<sequence>MERNRMASDPAEWSQSVPEWLSLQQAALVYGISVDTLRRRIATGVLPASRIGARIIRVRAVDLDRVCRPIVVVQRAIHRRRA</sequence>
<evidence type="ECO:0000259" key="1">
    <source>
        <dbReference type="Pfam" id="PF12728"/>
    </source>
</evidence>
<dbReference type="Proteomes" id="UP000226079">
    <property type="component" value="Unassembled WGS sequence"/>
</dbReference>
<dbReference type="Pfam" id="PF12728">
    <property type="entry name" value="HTH_17"/>
    <property type="match status" value="1"/>
</dbReference>
<dbReference type="InterPro" id="IPR041657">
    <property type="entry name" value="HTH_17"/>
</dbReference>
<accession>A0A2A9CUH0</accession>
<comment type="caution">
    <text evidence="2">The sequence shown here is derived from an EMBL/GenBank/DDBJ whole genome shotgun (WGS) entry which is preliminary data.</text>
</comment>
<evidence type="ECO:0000313" key="3">
    <source>
        <dbReference type="Proteomes" id="UP000226079"/>
    </source>
</evidence>
<dbReference type="AlphaFoldDB" id="A0A2A9CUH0"/>
<dbReference type="EMBL" id="PDJC01000001">
    <property type="protein sequence ID" value="PFG17781.1"/>
    <property type="molecule type" value="Genomic_DNA"/>
</dbReference>
<evidence type="ECO:0000313" key="2">
    <source>
        <dbReference type="EMBL" id="PFG17781.1"/>
    </source>
</evidence>
<protein>
    <submittedName>
        <fullName evidence="2">Excisionase family DNA binding protein</fullName>
    </submittedName>
</protein>
<keyword evidence="3" id="KW-1185">Reference proteome</keyword>
<proteinExistence type="predicted"/>
<dbReference type="SUPFAM" id="SSF46955">
    <property type="entry name" value="Putative DNA-binding domain"/>
    <property type="match status" value="1"/>
</dbReference>
<feature type="domain" description="Helix-turn-helix" evidence="1">
    <location>
        <begin position="20"/>
        <end position="65"/>
    </location>
</feature>
<reference evidence="2 3" key="1">
    <citation type="submission" date="2017-10" db="EMBL/GenBank/DDBJ databases">
        <title>Sequencing the genomes of 1000 actinobacteria strains.</title>
        <authorList>
            <person name="Klenk H.-P."/>
        </authorList>
    </citation>
    <scope>NUCLEOTIDE SEQUENCE [LARGE SCALE GENOMIC DNA]</scope>
    <source>
        <strain evidence="2 3">DSM 15597</strain>
    </source>
</reference>
<gene>
    <name evidence="2" type="ORF">ATK74_2357</name>
</gene>
<name>A0A2A9CUH0_9ACTN</name>